<reference evidence="1" key="1">
    <citation type="journal article" date="2018" name="Genome Biol.">
        <title>SKESA: strategic k-mer extension for scrupulous assemblies.</title>
        <authorList>
            <person name="Souvorov A."/>
            <person name="Agarwala R."/>
            <person name="Lipman D.J."/>
        </authorList>
    </citation>
    <scope>NUCLEOTIDE SEQUENCE</scope>
    <source>
        <strain evidence="1">287-86</strain>
    </source>
</reference>
<accession>A0A735P5E1</accession>
<protein>
    <submittedName>
        <fullName evidence="1">Uncharacterized protein</fullName>
    </submittedName>
</protein>
<gene>
    <name evidence="1" type="ORF">GND47_004222</name>
</gene>
<reference evidence="1" key="2">
    <citation type="submission" date="2018-07" db="EMBL/GenBank/DDBJ databases">
        <authorList>
            <consortium name="NCBI Pathogen Detection Project"/>
        </authorList>
    </citation>
    <scope>NUCLEOTIDE SEQUENCE</scope>
    <source>
        <strain evidence="1">287-86</strain>
    </source>
</reference>
<organism evidence="1">
    <name type="scientific">Salmonella enterica subsp. houtenae serovar 16:z4,z32:-</name>
    <dbReference type="NCBI Taxonomy" id="1307497"/>
    <lineage>
        <taxon>Bacteria</taxon>
        <taxon>Pseudomonadati</taxon>
        <taxon>Pseudomonadota</taxon>
        <taxon>Gammaproteobacteria</taxon>
        <taxon>Enterobacterales</taxon>
        <taxon>Enterobacteriaceae</taxon>
        <taxon>Salmonella</taxon>
    </lineage>
</organism>
<name>A0A735P5E1_SALHO</name>
<dbReference type="EMBL" id="DAASUE010000035">
    <property type="protein sequence ID" value="HAE7042643.1"/>
    <property type="molecule type" value="Genomic_DNA"/>
</dbReference>
<proteinExistence type="predicted"/>
<evidence type="ECO:0000313" key="1">
    <source>
        <dbReference type="EMBL" id="HAE7042643.1"/>
    </source>
</evidence>
<sequence length="47" mass="5412">MDELNKVIVIHPAQINLLRKFEYVSALLEKVDDIIKTDDEITRVTDG</sequence>
<dbReference type="AlphaFoldDB" id="A0A735P5E1"/>
<comment type="caution">
    <text evidence="1">The sequence shown here is derived from an EMBL/GenBank/DDBJ whole genome shotgun (WGS) entry which is preliminary data.</text>
</comment>